<keyword evidence="2" id="KW-1133">Transmembrane helix</keyword>
<feature type="compositionally biased region" description="Basic and acidic residues" evidence="1">
    <location>
        <begin position="13"/>
        <end position="39"/>
    </location>
</feature>
<feature type="compositionally biased region" description="Pro residues" evidence="1">
    <location>
        <begin position="53"/>
        <end position="74"/>
    </location>
</feature>
<evidence type="ECO:0000256" key="1">
    <source>
        <dbReference type="SAM" id="MobiDB-lite"/>
    </source>
</evidence>
<dbReference type="GO" id="GO:0006508">
    <property type="term" value="P:proteolysis"/>
    <property type="evidence" value="ECO:0007669"/>
    <property type="project" value="UniProtKB-KW"/>
</dbReference>
<feature type="compositionally biased region" description="Low complexity" evidence="1">
    <location>
        <begin position="40"/>
        <end position="52"/>
    </location>
</feature>
<dbReference type="PANTHER" id="PTHR36435">
    <property type="entry name" value="SLR1288 PROTEIN"/>
    <property type="match status" value="1"/>
</dbReference>
<feature type="transmembrane region" description="Helical" evidence="2">
    <location>
        <begin position="152"/>
        <end position="175"/>
    </location>
</feature>
<keyword evidence="4" id="KW-0378">Hydrolase</keyword>
<organism evidence="4 5">
    <name type="scientific">Nonomuraea pusilla</name>
    <dbReference type="NCBI Taxonomy" id="46177"/>
    <lineage>
        <taxon>Bacteria</taxon>
        <taxon>Bacillati</taxon>
        <taxon>Actinomycetota</taxon>
        <taxon>Actinomycetes</taxon>
        <taxon>Streptosporangiales</taxon>
        <taxon>Streptosporangiaceae</taxon>
        <taxon>Nonomuraea</taxon>
    </lineage>
</organism>
<proteinExistence type="predicted"/>
<protein>
    <submittedName>
        <fullName evidence="4">Membrane protease YdiL, CAAX protease family</fullName>
    </submittedName>
</protein>
<feature type="domain" description="CAAX prenyl protease 2/Lysostaphin resistance protein A-like" evidence="3">
    <location>
        <begin position="240"/>
        <end position="329"/>
    </location>
</feature>
<feature type="transmembrane region" description="Helical" evidence="2">
    <location>
        <begin position="318"/>
        <end position="337"/>
    </location>
</feature>
<keyword evidence="2" id="KW-0812">Transmembrane</keyword>
<evidence type="ECO:0000313" key="4">
    <source>
        <dbReference type="EMBL" id="SEK44630.1"/>
    </source>
</evidence>
<dbReference type="Proteomes" id="UP000198953">
    <property type="component" value="Unassembled WGS sequence"/>
</dbReference>
<keyword evidence="4" id="KW-0645">Protease</keyword>
<dbReference type="PANTHER" id="PTHR36435:SF1">
    <property type="entry name" value="CAAX AMINO TERMINAL PROTEASE FAMILY PROTEIN"/>
    <property type="match status" value="1"/>
</dbReference>
<gene>
    <name evidence="4" type="ORF">SAMN05660976_00568</name>
</gene>
<reference evidence="4 5" key="1">
    <citation type="submission" date="2016-10" db="EMBL/GenBank/DDBJ databases">
        <authorList>
            <person name="de Groot N.N."/>
        </authorList>
    </citation>
    <scope>NUCLEOTIDE SEQUENCE [LARGE SCALE GENOMIC DNA]</scope>
    <source>
        <strain evidence="4 5">DSM 43357</strain>
    </source>
</reference>
<feature type="transmembrane region" description="Helical" evidence="2">
    <location>
        <begin position="291"/>
        <end position="311"/>
    </location>
</feature>
<dbReference type="InterPro" id="IPR003675">
    <property type="entry name" value="Rce1/LyrA-like_dom"/>
</dbReference>
<sequence>MQENPGAQGPYGDRPDQPRPPYGDRPDQPRPPHGDRPEHPQGGPQQPHGDQPAYPPAGPQYPYGGPAPWPHGPYAPPPARPSWYLPTPGGARYDHLARTTASQPWRAIAGTALVGAAFFVVSFVVLTVGVVVAAILGIPAPLEADRLFGDPVFGLVVLLLSIAAVLPIVFGTAALVQRRRPGTLSSVEGRLRWGWLACCLGVAVVALVLGQAAQVLTFMATGGEYGDVFGWAGWQAFLPALVVIVLLVPFQAATEEYLFRGWLIQAAGVHLRDPVWAVVGGAVLFTLLHGYTGAGSVDVFVFGVVVGWLTVRTGGLEAAIGLHVVNNVVAFGLSAAAGQLEKSLQQGAVPWQALAGTVVQLGVYTFGVLYLAKKRSIRTVSQ</sequence>
<dbReference type="OrthoDB" id="2680086at2"/>
<feature type="transmembrane region" description="Helical" evidence="2">
    <location>
        <begin position="228"/>
        <end position="250"/>
    </location>
</feature>
<dbReference type="GO" id="GO:0080120">
    <property type="term" value="P:CAAX-box protein maturation"/>
    <property type="evidence" value="ECO:0007669"/>
    <property type="project" value="UniProtKB-ARBA"/>
</dbReference>
<feature type="transmembrane region" description="Helical" evidence="2">
    <location>
        <begin position="195"/>
        <end position="216"/>
    </location>
</feature>
<dbReference type="Pfam" id="PF02517">
    <property type="entry name" value="Rce1-like"/>
    <property type="match status" value="1"/>
</dbReference>
<feature type="transmembrane region" description="Helical" evidence="2">
    <location>
        <begin position="262"/>
        <end position="285"/>
    </location>
</feature>
<name>A0A1H7H6K0_9ACTN</name>
<dbReference type="RefSeq" id="WP_055508453.1">
    <property type="nucleotide sequence ID" value="NZ_BBZG01000005.1"/>
</dbReference>
<keyword evidence="5" id="KW-1185">Reference proteome</keyword>
<keyword evidence="2" id="KW-0472">Membrane</keyword>
<feature type="transmembrane region" description="Helical" evidence="2">
    <location>
        <begin position="349"/>
        <end position="372"/>
    </location>
</feature>
<feature type="region of interest" description="Disordered" evidence="1">
    <location>
        <begin position="1"/>
        <end position="74"/>
    </location>
</feature>
<dbReference type="EMBL" id="FOBF01000001">
    <property type="protein sequence ID" value="SEK44630.1"/>
    <property type="molecule type" value="Genomic_DNA"/>
</dbReference>
<evidence type="ECO:0000259" key="3">
    <source>
        <dbReference type="Pfam" id="PF02517"/>
    </source>
</evidence>
<dbReference type="GO" id="GO:0004175">
    <property type="term" value="F:endopeptidase activity"/>
    <property type="evidence" value="ECO:0007669"/>
    <property type="project" value="UniProtKB-ARBA"/>
</dbReference>
<dbReference type="AlphaFoldDB" id="A0A1H7H6K0"/>
<accession>A0A1H7H6K0</accession>
<dbReference type="InterPro" id="IPR052710">
    <property type="entry name" value="CAAX_protease"/>
</dbReference>
<evidence type="ECO:0000256" key="2">
    <source>
        <dbReference type="SAM" id="Phobius"/>
    </source>
</evidence>
<feature type="transmembrane region" description="Helical" evidence="2">
    <location>
        <begin position="107"/>
        <end position="140"/>
    </location>
</feature>
<evidence type="ECO:0000313" key="5">
    <source>
        <dbReference type="Proteomes" id="UP000198953"/>
    </source>
</evidence>
<dbReference type="STRING" id="46177.SAMN05660976_00568"/>